<dbReference type="SUPFAM" id="SSF89260">
    <property type="entry name" value="Collagen-binding domain"/>
    <property type="match status" value="1"/>
</dbReference>
<dbReference type="InterPro" id="IPR036852">
    <property type="entry name" value="Peptidase_S8/S53_dom_sf"/>
</dbReference>
<dbReference type="InterPro" id="IPR022398">
    <property type="entry name" value="Peptidase_S8_His-AS"/>
</dbReference>
<dbReference type="SUPFAM" id="SSF52743">
    <property type="entry name" value="Subtilisin-like"/>
    <property type="match status" value="1"/>
</dbReference>
<dbReference type="PROSITE" id="PS00138">
    <property type="entry name" value="SUBTILASE_SER"/>
    <property type="match status" value="1"/>
</dbReference>
<dbReference type="Gene3D" id="2.60.120.260">
    <property type="entry name" value="Galactose-binding domain-like"/>
    <property type="match status" value="2"/>
</dbReference>
<dbReference type="Gene3D" id="2.60.40.10">
    <property type="entry name" value="Immunoglobulins"/>
    <property type="match status" value="1"/>
</dbReference>
<dbReference type="PROSITE" id="PS00136">
    <property type="entry name" value="SUBTILASE_ASP"/>
    <property type="match status" value="1"/>
</dbReference>
<dbReference type="Proteomes" id="UP000830639">
    <property type="component" value="Chromosome"/>
</dbReference>
<evidence type="ECO:0000256" key="3">
    <source>
        <dbReference type="ARBA" id="ARBA00022801"/>
    </source>
</evidence>
<dbReference type="RefSeq" id="WP_248269242.1">
    <property type="nucleotide sequence ID" value="NZ_CP096034.1"/>
</dbReference>
<dbReference type="InterPro" id="IPR034204">
    <property type="entry name" value="PfSUB1-like_cat_dom"/>
</dbReference>
<keyword evidence="2 5" id="KW-0645">Protease</keyword>
<feature type="active site" description="Charge relay system" evidence="5">
    <location>
        <position position="223"/>
    </location>
</feature>
<gene>
    <name evidence="11" type="ORF">MY490_11095</name>
</gene>
<accession>A0ABY4JR82</accession>
<evidence type="ECO:0000256" key="4">
    <source>
        <dbReference type="ARBA" id="ARBA00022825"/>
    </source>
</evidence>
<evidence type="ECO:0000259" key="8">
    <source>
        <dbReference type="Pfam" id="PF00082"/>
    </source>
</evidence>
<evidence type="ECO:0000259" key="9">
    <source>
        <dbReference type="Pfam" id="PF04151"/>
    </source>
</evidence>
<dbReference type="Pfam" id="PF04151">
    <property type="entry name" value="PPC"/>
    <property type="match status" value="2"/>
</dbReference>
<feature type="active site" description="Charge relay system" evidence="5">
    <location>
        <position position="685"/>
    </location>
</feature>
<evidence type="ECO:0000256" key="6">
    <source>
        <dbReference type="RuleBase" id="RU003355"/>
    </source>
</evidence>
<dbReference type="PANTHER" id="PTHR43399">
    <property type="entry name" value="SUBTILISIN-RELATED"/>
    <property type="match status" value="1"/>
</dbReference>
<dbReference type="PRINTS" id="PR00723">
    <property type="entry name" value="SUBTILISIN"/>
</dbReference>
<feature type="signal peptide" evidence="7">
    <location>
        <begin position="1"/>
        <end position="27"/>
    </location>
</feature>
<comment type="similarity">
    <text evidence="1 5 6">Belongs to the peptidase S8 family.</text>
</comment>
<dbReference type="PROSITE" id="PS00137">
    <property type="entry name" value="SUBTILASE_HIS"/>
    <property type="match status" value="1"/>
</dbReference>
<dbReference type="InterPro" id="IPR013783">
    <property type="entry name" value="Ig-like_fold"/>
</dbReference>
<evidence type="ECO:0000259" key="10">
    <source>
        <dbReference type="Pfam" id="PF22148"/>
    </source>
</evidence>
<dbReference type="Pfam" id="PF22148">
    <property type="entry name" value="Fervidolysin_NPro-like"/>
    <property type="match status" value="1"/>
</dbReference>
<dbReference type="PROSITE" id="PS51892">
    <property type="entry name" value="SUBTILASE"/>
    <property type="match status" value="1"/>
</dbReference>
<dbReference type="EMBL" id="CP096034">
    <property type="protein sequence ID" value="UPM56338.1"/>
    <property type="molecule type" value="Genomic_DNA"/>
</dbReference>
<proteinExistence type="inferred from homology"/>
<keyword evidence="7" id="KW-0732">Signal</keyword>
<feature type="domain" description="Fervidolysin-like N-terminal prodomain" evidence="10">
    <location>
        <begin position="92"/>
        <end position="158"/>
    </location>
</feature>
<dbReference type="Gene3D" id="2.60.120.380">
    <property type="match status" value="2"/>
</dbReference>
<reference evidence="11 12" key="1">
    <citation type="submission" date="2022-04" db="EMBL/GenBank/DDBJ databases">
        <title>Mechanism of arsenic methylation and mitigation arsenic toxicity by Bacillus sp. LH14 from an Arsenic-Contaminated Paddy Soil.</title>
        <authorList>
            <person name="Wang D."/>
        </authorList>
    </citation>
    <scope>NUCLEOTIDE SEQUENCE [LARGE SCALE GENOMIC DNA]</scope>
    <source>
        <strain evidence="11 12">LH14</strain>
    </source>
</reference>
<evidence type="ECO:0000313" key="11">
    <source>
        <dbReference type="EMBL" id="UPM56338.1"/>
    </source>
</evidence>
<sequence length="1316" mass="144132">MKKKNYLALPVSTILLFSSIYSGTVQAASVTGANSTVANQLNSGKNLRKSQMKEVPKASGKVLPKKAESKIETKLRDKLKNKQSVTKHNEQTGELIVKYKKKVTTGEITTLQKKYSLKSSKKLKNLNAEVVKIPSGESTSEYITKLKKDSNVESVQPNYKYYPSDFDSTPDYFNQGKGKLWGLNNTGQTINESLGKEDIDVNAPESWNQYGSKLSEVLVGVIDTGVDISHPDLKGKIWTNPGETGDGKENDGIDNDHDGYVDDVHGWDFYNDDNSVYDPLDGDEHGTHVSGTIAAELTIDKKGIVGVAPNVKIVPLKFLGPYGGTTADAIEAIEYAKNKGIKITNNSWSGGEYDPLLEEAIENSNSLFVAAAGNDGMDNDEEGAYPASYESSNILSVAAVDNKGNLASFSNYGAESVDVAAPGVDILSSVPKYPIDEILAKLKIKGGAGASAQIAGENYKAIFDGIGYEKIKDSERQDVFDKALSYLDIKDSKKILLVQDDEHDLAQIFNDEPELSKIFKDYSPIYNELLPNVDKVTISSESSLSDYKSSNDLSSYEAVVWYTGNGLGFFSEDGTTLTKNDTDMLKNYLSSGGKLLLSGVNALSGQEKSTFVKDTLGLNVYPDMGPSLNVKGLAGIYDHTNLNVNRFDFPYYFADFLQSNNSKAVINSEYVSDYSQAYDYYSGTSMATPHTTGTAAILLGLQPNMSPEMLKLYTSAKGTKLDSLKGFVGTGNMVRASDIDKFDDNDTPGVPLDKFVKDGKLVEKTPTSVGNKNDVYAISLKEGQGITFLLDGQAGTDFDLYVYNESTSSVNNKNGMVANSENVNTSKEKINFIAPRTGIYFVNVYDYKGTGNYKLYTGNFDGSYEDDSSLVTLDGDWMPVMNQQFSEQMAGVLNSKGEVSFSFVGSSIEWQGYKDPTQGIADVYIDGNKIASPSLYNSTFKSKQSLLKYEFKTYGNHSIRIVWAGKSDPAARKSATGINLDKFVVKENPISLKTSFDTNMKYPVISWTAKNWAEAYTIYRKESTEKNYAKINTIKTASYVDKTAKPGKKYDYVVTINIDNRETPFSSPITYVYDDDIKGRIYISGTAKGDLNTDAKDLNDVWAKNLEAGKTYEISLTGPTNANFDLSLYNIGTSSIYGSKELKKSASSTSNEKIVFKPTKTGMYYIVPFAVKGSGQYSINISVQTTKSVENNDSNIKYTGTWSQLNYKSASSGTINQTKGSTGSLQYNFSGTGITVYALKDKNMGRADIYIDGKKIKQVDLYSSSRKYKVNVFDLQNLANKAHTIKIVASGTKSSAATNKLINVDSFKLTQFSSVK</sequence>
<evidence type="ECO:0000256" key="1">
    <source>
        <dbReference type="ARBA" id="ARBA00011073"/>
    </source>
</evidence>
<feature type="domain" description="Peptidase C-terminal archaeal/bacterial" evidence="9">
    <location>
        <begin position="1099"/>
        <end position="1166"/>
    </location>
</feature>
<dbReference type="InterPro" id="IPR007280">
    <property type="entry name" value="Peptidase_C_arc/bac"/>
</dbReference>
<dbReference type="PANTHER" id="PTHR43399:SF4">
    <property type="entry name" value="CELL WALL-ASSOCIATED PROTEASE"/>
    <property type="match status" value="1"/>
</dbReference>
<feature type="domain" description="Peptidase S8/S53" evidence="8">
    <location>
        <begin position="216"/>
        <end position="425"/>
    </location>
</feature>
<feature type="chain" id="PRO_5046407312" evidence="7">
    <location>
        <begin position="28"/>
        <end position="1316"/>
    </location>
</feature>
<dbReference type="InterPro" id="IPR000209">
    <property type="entry name" value="Peptidase_S8/S53_dom"/>
</dbReference>
<feature type="domain" description="Peptidase C-terminal archaeal/bacterial" evidence="9">
    <location>
        <begin position="773"/>
        <end position="845"/>
    </location>
</feature>
<evidence type="ECO:0000256" key="2">
    <source>
        <dbReference type="ARBA" id="ARBA00022670"/>
    </source>
</evidence>
<dbReference type="CDD" id="cd07473">
    <property type="entry name" value="Peptidases_S8_Subtilisin_like"/>
    <property type="match status" value="1"/>
</dbReference>
<dbReference type="InterPro" id="IPR054399">
    <property type="entry name" value="Fervidolysin-like_N_prodom"/>
</dbReference>
<keyword evidence="4 5" id="KW-0720">Serine protease</keyword>
<keyword evidence="3 5" id="KW-0378">Hydrolase</keyword>
<keyword evidence="12" id="KW-1185">Reference proteome</keyword>
<dbReference type="InterPro" id="IPR023828">
    <property type="entry name" value="Peptidase_S8_Ser-AS"/>
</dbReference>
<evidence type="ECO:0000256" key="5">
    <source>
        <dbReference type="PROSITE-ProRule" id="PRU01240"/>
    </source>
</evidence>
<protein>
    <submittedName>
        <fullName evidence="11">S8 family serine peptidase</fullName>
    </submittedName>
</protein>
<dbReference type="InterPro" id="IPR015500">
    <property type="entry name" value="Peptidase_S8_subtilisin-rel"/>
</dbReference>
<evidence type="ECO:0000313" key="12">
    <source>
        <dbReference type="Proteomes" id="UP000830639"/>
    </source>
</evidence>
<feature type="domain" description="Peptidase S8/S53" evidence="8">
    <location>
        <begin position="667"/>
        <end position="713"/>
    </location>
</feature>
<dbReference type="Gene3D" id="3.40.50.200">
    <property type="entry name" value="Peptidase S8/S53 domain"/>
    <property type="match status" value="2"/>
</dbReference>
<name>A0ABY4JR82_9BACI</name>
<feature type="active site" description="Charge relay system" evidence="5">
    <location>
        <position position="285"/>
    </location>
</feature>
<dbReference type="InterPro" id="IPR051048">
    <property type="entry name" value="Peptidase_S8/S53_subtilisin"/>
</dbReference>
<organism evidence="11 12">
    <name type="scientific">Gottfriedia acidiceleris</name>
    <dbReference type="NCBI Taxonomy" id="371036"/>
    <lineage>
        <taxon>Bacteria</taxon>
        <taxon>Bacillati</taxon>
        <taxon>Bacillota</taxon>
        <taxon>Bacilli</taxon>
        <taxon>Bacillales</taxon>
        <taxon>Bacillaceae</taxon>
        <taxon>Gottfriedia</taxon>
    </lineage>
</organism>
<dbReference type="InterPro" id="IPR023827">
    <property type="entry name" value="Peptidase_S8_Asp-AS"/>
</dbReference>
<evidence type="ECO:0000256" key="7">
    <source>
        <dbReference type="SAM" id="SignalP"/>
    </source>
</evidence>
<dbReference type="Pfam" id="PF00082">
    <property type="entry name" value="Peptidase_S8"/>
    <property type="match status" value="2"/>
</dbReference>